<organism evidence="1 2">
    <name type="scientific">Devosia riboflavina</name>
    <dbReference type="NCBI Taxonomy" id="46914"/>
    <lineage>
        <taxon>Bacteria</taxon>
        <taxon>Pseudomonadati</taxon>
        <taxon>Pseudomonadota</taxon>
        <taxon>Alphaproteobacteria</taxon>
        <taxon>Hyphomicrobiales</taxon>
        <taxon>Devosiaceae</taxon>
        <taxon>Devosia</taxon>
    </lineage>
</organism>
<dbReference type="Proteomes" id="UP000028981">
    <property type="component" value="Unassembled WGS sequence"/>
</dbReference>
<gene>
    <name evidence="1" type="ORF">JP75_19375</name>
</gene>
<keyword evidence="2" id="KW-1185">Reference proteome</keyword>
<protein>
    <submittedName>
        <fullName evidence="1">Helicase</fullName>
    </submittedName>
</protein>
<evidence type="ECO:0000313" key="2">
    <source>
        <dbReference type="Proteomes" id="UP000028981"/>
    </source>
</evidence>
<dbReference type="GO" id="GO:0004386">
    <property type="term" value="F:helicase activity"/>
    <property type="evidence" value="ECO:0007669"/>
    <property type="project" value="UniProtKB-KW"/>
</dbReference>
<proteinExistence type="predicted"/>
<keyword evidence="1" id="KW-0378">Hydrolase</keyword>
<keyword evidence="1" id="KW-0547">Nucleotide-binding</keyword>
<reference evidence="1 2" key="1">
    <citation type="submission" date="2014-08" db="EMBL/GenBank/DDBJ databases">
        <authorList>
            <person name="Hassan Y.I."/>
            <person name="Lepp D."/>
            <person name="Zhou T."/>
        </authorList>
    </citation>
    <scope>NUCLEOTIDE SEQUENCE [LARGE SCALE GENOMIC DNA]</scope>
    <source>
        <strain evidence="1 2">IFO13584</strain>
    </source>
</reference>
<keyword evidence="1" id="KW-0347">Helicase</keyword>
<sequence length="61" mass="6726">MSNDLTLAQKAAWHLARTLMAPVVLFQVDDEFGVLPADEIDDADVKVLFEYDPYSGGCSVH</sequence>
<dbReference type="RefSeq" id="WP_035085931.1">
    <property type="nucleotide sequence ID" value="NZ_JQGC01000020.1"/>
</dbReference>
<dbReference type="EMBL" id="JQGC01000020">
    <property type="protein sequence ID" value="KFL29758.1"/>
    <property type="molecule type" value="Genomic_DNA"/>
</dbReference>
<comment type="caution">
    <text evidence="1">The sequence shown here is derived from an EMBL/GenBank/DDBJ whole genome shotgun (WGS) entry which is preliminary data.</text>
</comment>
<dbReference type="AlphaFoldDB" id="A0A087LYQ5"/>
<keyword evidence="1" id="KW-0067">ATP-binding</keyword>
<accession>A0A087LYQ5</accession>
<dbReference type="OrthoDB" id="7475629at2"/>
<evidence type="ECO:0000313" key="1">
    <source>
        <dbReference type="EMBL" id="KFL29758.1"/>
    </source>
</evidence>
<name>A0A087LYQ5_9HYPH</name>